<evidence type="ECO:0000256" key="6">
    <source>
        <dbReference type="ARBA" id="ARBA00023118"/>
    </source>
</evidence>
<dbReference type="NCBIfam" id="TIGR00287">
    <property type="entry name" value="cas1"/>
    <property type="match status" value="1"/>
</dbReference>
<evidence type="ECO:0000256" key="4">
    <source>
        <dbReference type="ARBA" id="ARBA00022801"/>
    </source>
</evidence>
<comment type="similarity">
    <text evidence="10">Belongs to the CRISPR-associated endonuclease Cas1 family.</text>
</comment>
<name>A0A6N7IL46_9FIRM</name>
<reference evidence="11 12" key="1">
    <citation type="submission" date="2019-10" db="EMBL/GenBank/DDBJ databases">
        <title>Comparative genomics of sulfur disproportionating microorganisms.</title>
        <authorList>
            <person name="Ward L.M."/>
            <person name="Bertran E."/>
            <person name="Johnston D."/>
        </authorList>
    </citation>
    <scope>NUCLEOTIDE SEQUENCE [LARGE SCALE GENOMIC DNA]</scope>
    <source>
        <strain evidence="11 12">DSM 14055</strain>
    </source>
</reference>
<dbReference type="GO" id="GO:0003677">
    <property type="term" value="F:DNA binding"/>
    <property type="evidence" value="ECO:0007669"/>
    <property type="project" value="UniProtKB-KW"/>
</dbReference>
<keyword evidence="4 10" id="KW-0378">Hydrolase</keyword>
<dbReference type="InterPro" id="IPR002729">
    <property type="entry name" value="CRISPR-assoc_Cas1"/>
</dbReference>
<feature type="binding site" evidence="10">
    <location>
        <position position="251"/>
    </location>
    <ligand>
        <name>Mn(2+)</name>
        <dbReference type="ChEBI" id="CHEBI:29035"/>
    </ligand>
</feature>
<evidence type="ECO:0000256" key="5">
    <source>
        <dbReference type="ARBA" id="ARBA00022842"/>
    </source>
</evidence>
<evidence type="ECO:0000256" key="3">
    <source>
        <dbReference type="ARBA" id="ARBA00022759"/>
    </source>
</evidence>
<comment type="function">
    <text evidence="10">CRISPR (clustered regularly interspaced short palindromic repeat), is an adaptive immune system that provides protection against mobile genetic elements (viruses, transposable elements and conjugative plasmids). CRISPR clusters contain spacers, sequences complementary to antecedent mobile elements, and target invading nucleic acids. CRISPR clusters are transcribed and processed into CRISPR RNA (crRNA). Acts as a dsDNA endonuclease. Involved in the integration of spacer DNA into the CRISPR cassette.</text>
</comment>
<dbReference type="CDD" id="cd09634">
    <property type="entry name" value="Cas1_I-II-III"/>
    <property type="match status" value="1"/>
</dbReference>
<dbReference type="PANTHER" id="PTHR34353">
    <property type="entry name" value="CRISPR-ASSOCIATED ENDONUCLEASE CAS1 1"/>
    <property type="match status" value="1"/>
</dbReference>
<dbReference type="HAMAP" id="MF_01470">
    <property type="entry name" value="Cas1"/>
    <property type="match status" value="1"/>
</dbReference>
<evidence type="ECO:0000256" key="8">
    <source>
        <dbReference type="ARBA" id="ARBA00023211"/>
    </source>
</evidence>
<dbReference type="GO" id="GO:0043571">
    <property type="term" value="P:maintenance of CRISPR repeat elements"/>
    <property type="evidence" value="ECO:0007669"/>
    <property type="project" value="UniProtKB-UniRule"/>
</dbReference>
<comment type="cofactor">
    <cofactor evidence="10">
        <name>Mg(2+)</name>
        <dbReference type="ChEBI" id="CHEBI:18420"/>
    </cofactor>
    <cofactor evidence="10">
        <name>Mn(2+)</name>
        <dbReference type="ChEBI" id="CHEBI:29035"/>
    </cofactor>
</comment>
<dbReference type="GO" id="GO:0051607">
    <property type="term" value="P:defense response to virus"/>
    <property type="evidence" value="ECO:0007669"/>
    <property type="project" value="UniProtKB-UniRule"/>
</dbReference>
<keyword evidence="8 10" id="KW-0464">Manganese</keyword>
<evidence type="ECO:0000256" key="2">
    <source>
        <dbReference type="ARBA" id="ARBA00022723"/>
    </source>
</evidence>
<protein>
    <recommendedName>
        <fullName evidence="10">CRISPR-associated endonuclease Cas1</fullName>
        <ecNumber evidence="10">3.1.-.-</ecNumber>
    </recommendedName>
</protein>
<keyword evidence="2 10" id="KW-0479">Metal-binding</keyword>
<organism evidence="11 12">
    <name type="scientific">Desulfofundulus thermobenzoicus</name>
    <dbReference type="NCBI Taxonomy" id="29376"/>
    <lineage>
        <taxon>Bacteria</taxon>
        <taxon>Bacillati</taxon>
        <taxon>Bacillota</taxon>
        <taxon>Clostridia</taxon>
        <taxon>Eubacteriales</taxon>
        <taxon>Peptococcaceae</taxon>
        <taxon>Desulfofundulus</taxon>
    </lineage>
</organism>
<dbReference type="InterPro" id="IPR042206">
    <property type="entry name" value="CRISPR-assoc_Cas1_C"/>
</dbReference>
<accession>A0A6N7IL46</accession>
<comment type="subunit">
    <text evidence="9 10">Homodimer, forms a heterotetramer with a Cas2 homodimer.</text>
</comment>
<keyword evidence="1 10" id="KW-0540">Nuclease</keyword>
<keyword evidence="6 10" id="KW-0051">Antiviral defense</keyword>
<dbReference type="InterPro" id="IPR042211">
    <property type="entry name" value="CRISPR-assoc_Cas1_N"/>
</dbReference>
<comment type="caution">
    <text evidence="11">The sequence shown here is derived from an EMBL/GenBank/DDBJ whole genome shotgun (WGS) entry which is preliminary data.</text>
</comment>
<dbReference type="AlphaFoldDB" id="A0A6N7IL46"/>
<evidence type="ECO:0000256" key="7">
    <source>
        <dbReference type="ARBA" id="ARBA00023125"/>
    </source>
</evidence>
<evidence type="ECO:0000256" key="10">
    <source>
        <dbReference type="HAMAP-Rule" id="MF_01470"/>
    </source>
</evidence>
<keyword evidence="3 10" id="KW-0255">Endonuclease</keyword>
<dbReference type="InterPro" id="IPR050646">
    <property type="entry name" value="Cas1"/>
</dbReference>
<feature type="binding site" evidence="10">
    <location>
        <position position="236"/>
    </location>
    <ligand>
        <name>Mn(2+)</name>
        <dbReference type="ChEBI" id="CHEBI:29035"/>
    </ligand>
</feature>
<gene>
    <name evidence="10 11" type="primary">cas1</name>
    <name evidence="11" type="ORF">GFC01_00060</name>
</gene>
<keyword evidence="7 10" id="KW-0238">DNA-binding</keyword>
<dbReference type="Pfam" id="PF01867">
    <property type="entry name" value="Cas_Cas1"/>
    <property type="match status" value="1"/>
</dbReference>
<dbReference type="Proteomes" id="UP000441717">
    <property type="component" value="Unassembled WGS sequence"/>
</dbReference>
<dbReference type="GO" id="GO:0046872">
    <property type="term" value="F:metal ion binding"/>
    <property type="evidence" value="ECO:0007669"/>
    <property type="project" value="UniProtKB-UniRule"/>
</dbReference>
<proteinExistence type="inferred from homology"/>
<evidence type="ECO:0000256" key="1">
    <source>
        <dbReference type="ARBA" id="ARBA00022722"/>
    </source>
</evidence>
<evidence type="ECO:0000313" key="12">
    <source>
        <dbReference type="Proteomes" id="UP000441717"/>
    </source>
</evidence>
<evidence type="ECO:0000256" key="9">
    <source>
        <dbReference type="ARBA" id="ARBA00038592"/>
    </source>
</evidence>
<keyword evidence="5 10" id="KW-0460">Magnesium</keyword>
<feature type="binding site" evidence="10">
    <location>
        <position position="171"/>
    </location>
    <ligand>
        <name>Mn(2+)</name>
        <dbReference type="ChEBI" id="CHEBI:29035"/>
    </ligand>
</feature>
<dbReference type="PANTHER" id="PTHR34353:SF2">
    <property type="entry name" value="CRISPR-ASSOCIATED ENDONUCLEASE CAS1 1"/>
    <property type="match status" value="1"/>
</dbReference>
<dbReference type="RefSeq" id="WP_152944620.1">
    <property type="nucleotide sequence ID" value="NZ_WHYR01000001.1"/>
</dbReference>
<dbReference type="GO" id="GO:0016787">
    <property type="term" value="F:hydrolase activity"/>
    <property type="evidence" value="ECO:0007669"/>
    <property type="project" value="UniProtKB-KW"/>
</dbReference>
<dbReference type="Gene3D" id="1.20.120.920">
    <property type="entry name" value="CRISPR-associated endonuclease Cas1, C-terminal domain"/>
    <property type="match status" value="1"/>
</dbReference>
<dbReference type="Gene3D" id="3.100.10.20">
    <property type="entry name" value="CRISPR-associated endonuclease Cas1, N-terminal domain"/>
    <property type="match status" value="1"/>
</dbReference>
<sequence>MPELFITEYGVSLGKKSERLVVKEKGQVVEEVPFRDITQITIASSGVSISADVIRECVECGVQINFLTSTGKPYARLTAPSLTGTVITRREQILAYRDGRGLYLSKCFVEGKLKNQANLIKYFAKYRRNTDTVLYEDLQAVCRQLENAVLELEEIEGENIDEVRPRLFSVEGRAALQYWGAVAMLLRGHVEFTGREHRGAADPVNAALNYGYGILYGQIWGAVMLAGLEPFAGFLHTDRPGKPSLVLDLTEEFRPAVVDRAIVSFFTRGGTIAMEDEKLSQESRREIARRVLERLDGEENYDGKKHKVRTIIQMQSRRLASYLRGEGKYRPFLTGW</sequence>
<dbReference type="OrthoDB" id="9803119at2"/>
<keyword evidence="12" id="KW-1185">Reference proteome</keyword>
<dbReference type="GO" id="GO:0004519">
    <property type="term" value="F:endonuclease activity"/>
    <property type="evidence" value="ECO:0007669"/>
    <property type="project" value="UniProtKB-UniRule"/>
</dbReference>
<dbReference type="EC" id="3.1.-.-" evidence="10"/>
<evidence type="ECO:0000313" key="11">
    <source>
        <dbReference type="EMBL" id="MQL50700.1"/>
    </source>
</evidence>
<dbReference type="EMBL" id="WHYR01000001">
    <property type="protein sequence ID" value="MQL50700.1"/>
    <property type="molecule type" value="Genomic_DNA"/>
</dbReference>